<dbReference type="Pfam" id="PF20199">
    <property type="entry name" value="RepSA"/>
    <property type="match status" value="1"/>
</dbReference>
<reference evidence="1 2" key="1">
    <citation type="submission" date="2019-04" db="EMBL/GenBank/DDBJ databases">
        <title>Streptomyces sp. nov. Bv016 isolated from bark of Buahinia variegata.</title>
        <authorList>
            <person name="Kanchanasin P."/>
            <person name="Tanasupawat S."/>
            <person name="Yuki M."/>
            <person name="Kudo T."/>
        </authorList>
    </citation>
    <scope>NUCLEOTIDE SEQUENCE [LARGE SCALE GENOMIC DNA]</scope>
    <source>
        <strain evidence="1 2">JCM 4765</strain>
    </source>
</reference>
<organism evidence="1 2">
    <name type="scientific">Streptomyces griseoluteus</name>
    <dbReference type="NCBI Taxonomy" id="29306"/>
    <lineage>
        <taxon>Bacteria</taxon>
        <taxon>Bacillati</taxon>
        <taxon>Actinomycetota</taxon>
        <taxon>Actinomycetes</taxon>
        <taxon>Kitasatosporales</taxon>
        <taxon>Streptomycetaceae</taxon>
        <taxon>Streptomyces</taxon>
    </lineage>
</organism>
<name>A0A4Z1DIE8_STRGP</name>
<evidence type="ECO:0000313" key="1">
    <source>
        <dbReference type="EMBL" id="TGN83643.1"/>
    </source>
</evidence>
<comment type="caution">
    <text evidence="1">The sequence shown here is derived from an EMBL/GenBank/DDBJ whole genome shotgun (WGS) entry which is preliminary data.</text>
</comment>
<dbReference type="InterPro" id="IPR046828">
    <property type="entry name" value="RepSA"/>
</dbReference>
<dbReference type="GeneID" id="91530712"/>
<sequence length="430" mass="47093">MPALLRQLSGLGGCTHPIRLDGHRTEYDVNTRTGEIGSVLHHLDSAALPAGHLLVRCNNRRTTRCAACAEVYRRDTFHLITSGLRGGKGVPERVAAHPRVFATFTAPGFGPVHNRPTGAAGSVRPCRCGTRHDQDDPALGTPLDPETYDYEAAILWNAHAGPLWRRFSTYLRREVAKRAGLTQRTFREYARVSFAKVAEYQKRGAVHFHAVIRIDGPEGGDTPPPAWATAELLTDAIHAAATAVRVDGPVIEGRSHVFTFGRQLDVRTIRSADFDGGQELTERAVAAYIAKYATKGAETATGALDRPLKFVAELAQLDITDHARRLIRTAWALGARKDLEHLRLRAWAHMLGFRGHFSTKSRRYSTTLGALRDARAAWRRAQAASDSRTEPDTTLVLAHWVYAGTGLTDAEAWLAETLEPAPGTEGEPTA</sequence>
<dbReference type="RefSeq" id="WP_135791301.1">
    <property type="nucleotide sequence ID" value="NZ_BNBQ01000004.1"/>
</dbReference>
<dbReference type="EMBL" id="SRRU01000004">
    <property type="protein sequence ID" value="TGN83643.1"/>
    <property type="molecule type" value="Genomic_DNA"/>
</dbReference>
<gene>
    <name evidence="1" type="ORF">E5082_12270</name>
</gene>
<dbReference type="Proteomes" id="UP000298513">
    <property type="component" value="Unassembled WGS sequence"/>
</dbReference>
<dbReference type="AlphaFoldDB" id="A0A4Z1DIE8"/>
<evidence type="ECO:0000313" key="2">
    <source>
        <dbReference type="Proteomes" id="UP000298513"/>
    </source>
</evidence>
<keyword evidence="2" id="KW-1185">Reference proteome</keyword>
<protein>
    <submittedName>
        <fullName evidence="1">Replication initiation protein</fullName>
    </submittedName>
</protein>
<proteinExistence type="predicted"/>
<accession>A0A4Z1DIE8</accession>